<dbReference type="PROSITE" id="PS51365">
    <property type="entry name" value="RENAL_DIPEPTIDASE_2"/>
    <property type="match status" value="1"/>
</dbReference>
<dbReference type="CDD" id="cd01301">
    <property type="entry name" value="rDP_like"/>
    <property type="match status" value="1"/>
</dbReference>
<organism evidence="2 3">
    <name type="scientific">Edaphobacter aggregans</name>
    <dbReference type="NCBI Taxonomy" id="570835"/>
    <lineage>
        <taxon>Bacteria</taxon>
        <taxon>Pseudomonadati</taxon>
        <taxon>Acidobacteriota</taxon>
        <taxon>Terriglobia</taxon>
        <taxon>Terriglobales</taxon>
        <taxon>Acidobacteriaceae</taxon>
        <taxon>Edaphobacter</taxon>
    </lineage>
</organism>
<name>A0A3R9Q844_9BACT</name>
<evidence type="ECO:0000313" key="2">
    <source>
        <dbReference type="EMBL" id="RSL14934.1"/>
    </source>
</evidence>
<keyword evidence="1" id="KW-0732">Signal</keyword>
<dbReference type="InterPro" id="IPR032466">
    <property type="entry name" value="Metal_Hydrolase"/>
</dbReference>
<dbReference type="PROSITE" id="PS00869">
    <property type="entry name" value="RENAL_DIPEPTIDASE_1"/>
    <property type="match status" value="1"/>
</dbReference>
<dbReference type="InterPro" id="IPR008257">
    <property type="entry name" value="Pept_M19"/>
</dbReference>
<dbReference type="Gene3D" id="3.20.20.140">
    <property type="entry name" value="Metal-dependent hydrolases"/>
    <property type="match status" value="1"/>
</dbReference>
<dbReference type="GO" id="GO:0006508">
    <property type="term" value="P:proteolysis"/>
    <property type="evidence" value="ECO:0007669"/>
    <property type="project" value="InterPro"/>
</dbReference>
<feature type="chain" id="PRO_5018522892" evidence="1">
    <location>
        <begin position="34"/>
        <end position="421"/>
    </location>
</feature>
<accession>A0A3R9Q844</accession>
<comment type="caution">
    <text evidence="2">The sequence shown here is derived from an EMBL/GenBank/DDBJ whole genome shotgun (WGS) entry which is preliminary data.</text>
</comment>
<dbReference type="PANTHER" id="PTHR10443:SF12">
    <property type="entry name" value="DIPEPTIDASE"/>
    <property type="match status" value="1"/>
</dbReference>
<evidence type="ECO:0000313" key="3">
    <source>
        <dbReference type="Proteomes" id="UP000269669"/>
    </source>
</evidence>
<dbReference type="GO" id="GO:0070573">
    <property type="term" value="F:metallodipeptidase activity"/>
    <property type="evidence" value="ECO:0007669"/>
    <property type="project" value="InterPro"/>
</dbReference>
<dbReference type="EMBL" id="RSDW01000001">
    <property type="protein sequence ID" value="RSL14934.1"/>
    <property type="molecule type" value="Genomic_DNA"/>
</dbReference>
<dbReference type="Pfam" id="PF01244">
    <property type="entry name" value="Peptidase_M19"/>
    <property type="match status" value="1"/>
</dbReference>
<proteinExistence type="predicted"/>
<protein>
    <submittedName>
        <fullName evidence="2">Membrane dipeptidase</fullName>
    </submittedName>
</protein>
<dbReference type="Proteomes" id="UP000269669">
    <property type="component" value="Unassembled WGS sequence"/>
</dbReference>
<feature type="signal peptide" evidence="1">
    <location>
        <begin position="1"/>
        <end position="33"/>
    </location>
</feature>
<dbReference type="AlphaFoldDB" id="A0A3R9Q844"/>
<dbReference type="InterPro" id="IPR000180">
    <property type="entry name" value="Dipep_AS"/>
</dbReference>
<gene>
    <name evidence="2" type="ORF">EDE15_0404</name>
</gene>
<sequence length="421" mass="46227">MRETTAPNMTRSPMFAATSTLFLLSASFMHAQATPTGKKQMTDPAKVHASAIVIDTHADTPQRFVDEHWNFTDPLNGGMLNYDSARKGNLGAQFFSIWVDPGQYPANASARRTLELIDGTLEQVRKAPDKLQLCTTPDQIIAAHKSGKFAVLMGIEGGHSIENSLGLLRNYYRLGVRYMTLTWSNTNDWADSSGDIDDATVKHHNGLTPFGKDVVREMNRIGMMVDISHVSDKTFWDVIETTKVPVIASHSSARALTNAQRNMTDDMIRAVAKNGGVVMVNFFPAFIDEQWRQAWNAQKPDRQKAQDALEAEYKAKGLPVPYAASDKIDREFAAKIGRAPFNSLIDHFDHIIKIAGIDHVGIGTDFDGIPVPPDGIDSAADLPKITTALMGRGYSADDMKKLLGDNLLRVFGAVQAAAEKP</sequence>
<keyword evidence="3" id="KW-1185">Reference proteome</keyword>
<dbReference type="PANTHER" id="PTHR10443">
    <property type="entry name" value="MICROSOMAL DIPEPTIDASE"/>
    <property type="match status" value="1"/>
</dbReference>
<dbReference type="SUPFAM" id="SSF51556">
    <property type="entry name" value="Metallo-dependent hydrolases"/>
    <property type="match status" value="1"/>
</dbReference>
<reference evidence="2 3" key="1">
    <citation type="submission" date="2018-12" db="EMBL/GenBank/DDBJ databases">
        <title>Sequencing of bacterial isolates from soil warming experiment in Harvard Forest, Massachusetts, USA.</title>
        <authorList>
            <person name="Deangelis K."/>
        </authorList>
    </citation>
    <scope>NUCLEOTIDE SEQUENCE [LARGE SCALE GENOMIC DNA]</scope>
    <source>
        <strain evidence="2 3">EB153</strain>
    </source>
</reference>
<evidence type="ECO:0000256" key="1">
    <source>
        <dbReference type="SAM" id="SignalP"/>
    </source>
</evidence>